<name>A0ABT9D6C9_9CELL</name>
<evidence type="ECO:0000256" key="1">
    <source>
        <dbReference type="SAM" id="MobiDB-lite"/>
    </source>
</evidence>
<feature type="transmembrane region" description="Helical" evidence="2">
    <location>
        <begin position="327"/>
        <end position="345"/>
    </location>
</feature>
<evidence type="ECO:0000313" key="4">
    <source>
        <dbReference type="Proteomes" id="UP001232536"/>
    </source>
</evidence>
<feature type="transmembrane region" description="Helical" evidence="2">
    <location>
        <begin position="155"/>
        <end position="182"/>
    </location>
</feature>
<reference evidence="3 4" key="1">
    <citation type="submission" date="2023-07" db="EMBL/GenBank/DDBJ databases">
        <title>Description of novel actinomycetes strains, isolated from tidal flat sediment.</title>
        <authorList>
            <person name="Lu C."/>
        </authorList>
    </citation>
    <scope>NUCLEOTIDE SEQUENCE [LARGE SCALE GENOMIC DNA]</scope>
    <source>
        <strain evidence="3 4">SYSU T00b441</strain>
    </source>
</reference>
<feature type="transmembrane region" description="Helical" evidence="2">
    <location>
        <begin position="303"/>
        <end position="321"/>
    </location>
</feature>
<dbReference type="Proteomes" id="UP001232536">
    <property type="component" value="Unassembled WGS sequence"/>
</dbReference>
<dbReference type="EMBL" id="JAUQYP010000001">
    <property type="protein sequence ID" value="MDO8106383.1"/>
    <property type="molecule type" value="Genomic_DNA"/>
</dbReference>
<feature type="transmembrane region" description="Helical" evidence="2">
    <location>
        <begin position="352"/>
        <end position="370"/>
    </location>
</feature>
<evidence type="ECO:0000313" key="3">
    <source>
        <dbReference type="EMBL" id="MDO8106383.1"/>
    </source>
</evidence>
<gene>
    <name evidence="3" type="ORF">Q6348_04135</name>
</gene>
<feature type="region of interest" description="Disordered" evidence="1">
    <location>
        <begin position="414"/>
        <end position="438"/>
    </location>
</feature>
<organism evidence="3 4">
    <name type="scientific">Actinotalea lenta</name>
    <dbReference type="NCBI Taxonomy" id="3064654"/>
    <lineage>
        <taxon>Bacteria</taxon>
        <taxon>Bacillati</taxon>
        <taxon>Actinomycetota</taxon>
        <taxon>Actinomycetes</taxon>
        <taxon>Micrococcales</taxon>
        <taxon>Cellulomonadaceae</taxon>
        <taxon>Actinotalea</taxon>
    </lineage>
</organism>
<feature type="transmembrane region" description="Helical" evidence="2">
    <location>
        <begin position="12"/>
        <end position="38"/>
    </location>
</feature>
<keyword evidence="4" id="KW-1185">Reference proteome</keyword>
<dbReference type="RefSeq" id="WP_304600055.1">
    <property type="nucleotide sequence ID" value="NZ_JAUQYP010000001.1"/>
</dbReference>
<accession>A0ABT9D6C9</accession>
<protein>
    <recommendedName>
        <fullName evidence="5">DUF2029 domain-containing protein</fullName>
    </recommendedName>
</protein>
<feature type="transmembrane region" description="Helical" evidence="2">
    <location>
        <begin position="120"/>
        <end position="149"/>
    </location>
</feature>
<sequence length="438" mass="46638">MREAIREHTARRGLLWASFLAVHAWNALVGIAMLARAFGDLELYRYWMWLGVDHGWWPVLDTTSVYPAGAVLPQLVAAVGGLQSGVGYAVAWCLMVTALDAAALLVLLRRPHGMAGAWWWTAFLLLLGPVGMGRLDAVVVPIMLAALLWALDRPAVAAVLLTAGAWIKVAPGALLWPLFAVARRPWREVLAPAVGLSALVVGTVMVVGDGRHILSFLTDQGGRGMQLEAVGATPWLLASVATPAITRVDNRALNDWELHGWGTQAATVALGGLFAVGMVLVAGLVWWRRERRGDCWSSDRAGAAELVVRGALLVTVAMIVLDKVGSPQYMTWLAPPVVAALGLGLPGWRRTARWVLVVAGVTQAVFPWLYPGITAGLGIPATVLAARNVILVVLLAWTARAIVTGAAVADHVHRRTDPSSSGTDGHGAPVRAPLTKRA</sequence>
<feature type="transmembrane region" description="Helical" evidence="2">
    <location>
        <begin position="89"/>
        <end position="108"/>
    </location>
</feature>
<feature type="transmembrane region" description="Helical" evidence="2">
    <location>
        <begin position="265"/>
        <end position="287"/>
    </location>
</feature>
<keyword evidence="2" id="KW-0472">Membrane</keyword>
<feature type="transmembrane region" description="Helical" evidence="2">
    <location>
        <begin position="189"/>
        <end position="208"/>
    </location>
</feature>
<keyword evidence="2" id="KW-0812">Transmembrane</keyword>
<evidence type="ECO:0008006" key="5">
    <source>
        <dbReference type="Google" id="ProtNLM"/>
    </source>
</evidence>
<evidence type="ECO:0000256" key="2">
    <source>
        <dbReference type="SAM" id="Phobius"/>
    </source>
</evidence>
<keyword evidence="2" id="KW-1133">Transmembrane helix</keyword>
<proteinExistence type="predicted"/>
<feature type="transmembrane region" description="Helical" evidence="2">
    <location>
        <begin position="390"/>
        <end position="409"/>
    </location>
</feature>
<comment type="caution">
    <text evidence="3">The sequence shown here is derived from an EMBL/GenBank/DDBJ whole genome shotgun (WGS) entry which is preliminary data.</text>
</comment>